<evidence type="ECO:0000256" key="1">
    <source>
        <dbReference type="SAM" id="SignalP"/>
    </source>
</evidence>
<evidence type="ECO:0000313" key="2">
    <source>
        <dbReference type="EMBL" id="MBB5745923.1"/>
    </source>
</evidence>
<organism evidence="2 3">
    <name type="scientific">Brevundimonas variabilis</name>
    <dbReference type="NCBI Taxonomy" id="74312"/>
    <lineage>
        <taxon>Bacteria</taxon>
        <taxon>Pseudomonadati</taxon>
        <taxon>Pseudomonadota</taxon>
        <taxon>Alphaproteobacteria</taxon>
        <taxon>Caulobacterales</taxon>
        <taxon>Caulobacteraceae</taxon>
        <taxon>Brevundimonas</taxon>
    </lineage>
</organism>
<keyword evidence="3" id="KW-1185">Reference proteome</keyword>
<reference evidence="2 3" key="1">
    <citation type="submission" date="2020-08" db="EMBL/GenBank/DDBJ databases">
        <title>Genomic Encyclopedia of Type Strains, Phase IV (KMG-IV): sequencing the most valuable type-strain genomes for metagenomic binning, comparative biology and taxonomic classification.</title>
        <authorList>
            <person name="Goeker M."/>
        </authorList>
    </citation>
    <scope>NUCLEOTIDE SEQUENCE [LARGE SCALE GENOMIC DNA]</scope>
    <source>
        <strain evidence="2 3">DSM 4737</strain>
    </source>
</reference>
<dbReference type="EMBL" id="JACHOR010000002">
    <property type="protein sequence ID" value="MBB5745923.1"/>
    <property type="molecule type" value="Genomic_DNA"/>
</dbReference>
<comment type="caution">
    <text evidence="2">The sequence shown here is derived from an EMBL/GenBank/DDBJ whole genome shotgun (WGS) entry which is preliminary data.</text>
</comment>
<feature type="signal peptide" evidence="1">
    <location>
        <begin position="1"/>
        <end position="17"/>
    </location>
</feature>
<gene>
    <name evidence="2" type="ORF">GGR13_001507</name>
</gene>
<feature type="chain" id="PRO_5031047780" description="Lipoprotein" evidence="1">
    <location>
        <begin position="18"/>
        <end position="121"/>
    </location>
</feature>
<dbReference type="PROSITE" id="PS51257">
    <property type="entry name" value="PROKAR_LIPOPROTEIN"/>
    <property type="match status" value="1"/>
</dbReference>
<protein>
    <recommendedName>
        <fullName evidence="4">Lipoprotein</fullName>
    </recommendedName>
</protein>
<name>A0A7W9CIC7_9CAUL</name>
<sequence>MKTGRLLPVLGAALAMAGCFGSPTPFDRPWVDFGCSEPGVCRVRGTLAINDGGVWPRGRLALDDGQCLPVDLSSEFVRNRQSWDGRLVAIRGRAVSRVVDGACADKALLLYAERVSLRPSL</sequence>
<evidence type="ECO:0000313" key="3">
    <source>
        <dbReference type="Proteomes" id="UP000545037"/>
    </source>
</evidence>
<dbReference type="AlphaFoldDB" id="A0A7W9CIC7"/>
<dbReference type="Proteomes" id="UP000545037">
    <property type="component" value="Unassembled WGS sequence"/>
</dbReference>
<proteinExistence type="predicted"/>
<evidence type="ECO:0008006" key="4">
    <source>
        <dbReference type="Google" id="ProtNLM"/>
    </source>
</evidence>
<keyword evidence="1" id="KW-0732">Signal</keyword>
<dbReference type="RefSeq" id="WP_183212869.1">
    <property type="nucleotide sequence ID" value="NZ_JACHOR010000002.1"/>
</dbReference>
<accession>A0A7W9CIC7</accession>